<name>A0A9W8DQ43_9FUNG</name>
<evidence type="ECO:0000313" key="13">
    <source>
        <dbReference type="EMBL" id="KAJ1919948.1"/>
    </source>
</evidence>
<dbReference type="PROSITE" id="PS51873">
    <property type="entry name" value="TRIAD"/>
    <property type="match status" value="1"/>
</dbReference>
<evidence type="ECO:0000256" key="7">
    <source>
        <dbReference type="ARBA" id="ARBA00022786"/>
    </source>
</evidence>
<keyword evidence="8" id="KW-0862">Zinc</keyword>
<dbReference type="Gene3D" id="3.30.40.10">
    <property type="entry name" value="Zinc/RING finger domain, C3HC4 (zinc finger)"/>
    <property type="match status" value="1"/>
</dbReference>
<dbReference type="CDD" id="cd20346">
    <property type="entry name" value="BRcat_RBR_ANKIB1"/>
    <property type="match status" value="1"/>
</dbReference>
<dbReference type="InterPro" id="IPR048962">
    <property type="entry name" value="ARIH1-like_UBL"/>
</dbReference>
<sequence>MAGNDIFDSYHYSDDMDYELSSPAYGTDSEGEPPSGDPEDEDFYDDDTNNYFTTTNPKDERRFSEVEYQVHGMDDLVRIQKTEADKVGSIFGLSLTHATMMLRSMRWNKDRFLERYTEDPERVQRAAGIADVDPEAARSLAPPVRDYFERFSAPLASAAVDNEGEKADVPDAAPGLPVDPIFIAHDDLSLEAQSKRARTELRADTLCEICFSNEPDTPLYALACGHWFCVVCYHEYLGHKVRDEGLLTRIQCPTAKCPNAVDEPSVEMLVSPRDFQRYQRLLLRSFVDDNDVMRWCPAPDCTYVVECHTPQSALTSTVPTVRCRCGHAFCFGCGGGDHQPCICALAKMWIKKCTDDSETSSWIDVHTKVCVKCRAVIEKNGGCNHMTCRKCGHEFCWVCMGSWVEHGRSYYNCNRYSEKSSQEARQFQTKSRATLKRYLHYYERYHNHELSARLDHQLYLQTEKKMLKLQQASDLSWIEVQFLRDAVDTVVQCRETLKWTYAFAFYLVRNNVTELFEDNQRDLEMATEQLSGLLESNLDPQATPSFRQKVLDKTSYVAARRQVVLEDTARGLSEDRWEFNVSLTD</sequence>
<dbReference type="FunFam" id="3.30.40.10:FF:000019">
    <property type="entry name" value="RBR-type E3 ubiquitin transferase"/>
    <property type="match status" value="1"/>
</dbReference>
<evidence type="ECO:0000256" key="9">
    <source>
        <dbReference type="PROSITE-ProRule" id="PRU00175"/>
    </source>
</evidence>
<evidence type="ECO:0000256" key="10">
    <source>
        <dbReference type="SAM" id="MobiDB-lite"/>
    </source>
</evidence>
<feature type="compositionally biased region" description="Acidic residues" evidence="10">
    <location>
        <begin position="37"/>
        <end position="48"/>
    </location>
</feature>
<comment type="caution">
    <text evidence="13">The sequence shown here is derived from an EMBL/GenBank/DDBJ whole genome shotgun (WGS) entry which is preliminary data.</text>
</comment>
<dbReference type="InterPro" id="IPR017907">
    <property type="entry name" value="Znf_RING_CS"/>
</dbReference>
<dbReference type="PROSITE" id="PS50089">
    <property type="entry name" value="ZF_RING_2"/>
    <property type="match status" value="1"/>
</dbReference>
<dbReference type="PROSITE" id="PS00518">
    <property type="entry name" value="ZF_RING_1"/>
    <property type="match status" value="2"/>
</dbReference>
<gene>
    <name evidence="13" type="ORF">IWQ60_007110</name>
</gene>
<dbReference type="InterPro" id="IPR044066">
    <property type="entry name" value="TRIAD_supradom"/>
</dbReference>
<evidence type="ECO:0000256" key="8">
    <source>
        <dbReference type="ARBA" id="ARBA00022833"/>
    </source>
</evidence>
<keyword evidence="5" id="KW-0677">Repeat</keyword>
<evidence type="ECO:0000259" key="12">
    <source>
        <dbReference type="PROSITE" id="PS51873"/>
    </source>
</evidence>
<evidence type="ECO:0000313" key="14">
    <source>
        <dbReference type="Proteomes" id="UP001150569"/>
    </source>
</evidence>
<evidence type="ECO:0000259" key="11">
    <source>
        <dbReference type="PROSITE" id="PS50089"/>
    </source>
</evidence>
<keyword evidence="4" id="KW-0479">Metal-binding</keyword>
<comment type="catalytic activity">
    <reaction evidence="1">
        <text>[E2 ubiquitin-conjugating enzyme]-S-ubiquitinyl-L-cysteine + [acceptor protein]-L-lysine = [E2 ubiquitin-conjugating enzyme]-L-cysteine + [acceptor protein]-N(6)-ubiquitinyl-L-lysine.</text>
        <dbReference type="EC" id="2.3.2.31"/>
    </reaction>
</comment>
<dbReference type="Pfam" id="PF22191">
    <property type="entry name" value="IBR_1"/>
    <property type="match status" value="1"/>
</dbReference>
<dbReference type="InterPro" id="IPR002867">
    <property type="entry name" value="IBR_dom"/>
</dbReference>
<keyword evidence="3" id="KW-0808">Transferase</keyword>
<dbReference type="SUPFAM" id="SSF57850">
    <property type="entry name" value="RING/U-box"/>
    <property type="match status" value="3"/>
</dbReference>
<dbReference type="Proteomes" id="UP001150569">
    <property type="component" value="Unassembled WGS sequence"/>
</dbReference>
<keyword evidence="7" id="KW-0833">Ubl conjugation pathway</keyword>
<feature type="domain" description="RING-type" evidence="12">
    <location>
        <begin position="203"/>
        <end position="417"/>
    </location>
</feature>
<dbReference type="EMBL" id="JANBPT010000457">
    <property type="protein sequence ID" value="KAJ1919948.1"/>
    <property type="molecule type" value="Genomic_DNA"/>
</dbReference>
<feature type="region of interest" description="Disordered" evidence="10">
    <location>
        <begin position="18"/>
        <end position="51"/>
    </location>
</feature>
<proteinExistence type="predicted"/>
<dbReference type="GO" id="GO:0061630">
    <property type="term" value="F:ubiquitin protein ligase activity"/>
    <property type="evidence" value="ECO:0007669"/>
    <property type="project" value="UniProtKB-EC"/>
</dbReference>
<evidence type="ECO:0000256" key="5">
    <source>
        <dbReference type="ARBA" id="ARBA00022737"/>
    </source>
</evidence>
<organism evidence="13 14">
    <name type="scientific">Tieghemiomyces parasiticus</name>
    <dbReference type="NCBI Taxonomy" id="78921"/>
    <lineage>
        <taxon>Eukaryota</taxon>
        <taxon>Fungi</taxon>
        <taxon>Fungi incertae sedis</taxon>
        <taxon>Zoopagomycota</taxon>
        <taxon>Kickxellomycotina</taxon>
        <taxon>Dimargaritomycetes</taxon>
        <taxon>Dimargaritales</taxon>
        <taxon>Dimargaritaceae</taxon>
        <taxon>Tieghemiomyces</taxon>
    </lineage>
</organism>
<dbReference type="Pfam" id="PF21235">
    <property type="entry name" value="UBA_ARI1"/>
    <property type="match status" value="1"/>
</dbReference>
<feature type="domain" description="RING-type" evidence="11">
    <location>
        <begin position="207"/>
        <end position="256"/>
    </location>
</feature>
<evidence type="ECO:0000256" key="6">
    <source>
        <dbReference type="ARBA" id="ARBA00022771"/>
    </source>
</evidence>
<evidence type="ECO:0000256" key="3">
    <source>
        <dbReference type="ARBA" id="ARBA00022679"/>
    </source>
</evidence>
<dbReference type="GO" id="GO:0008270">
    <property type="term" value="F:zinc ion binding"/>
    <property type="evidence" value="ECO:0007669"/>
    <property type="project" value="UniProtKB-KW"/>
</dbReference>
<dbReference type="InterPro" id="IPR031127">
    <property type="entry name" value="E3_UB_ligase_RBR"/>
</dbReference>
<evidence type="ECO:0000256" key="1">
    <source>
        <dbReference type="ARBA" id="ARBA00001798"/>
    </source>
</evidence>
<dbReference type="GO" id="GO:0016567">
    <property type="term" value="P:protein ubiquitination"/>
    <property type="evidence" value="ECO:0007669"/>
    <property type="project" value="InterPro"/>
</dbReference>
<dbReference type="SMART" id="SM00184">
    <property type="entry name" value="RING"/>
    <property type="match status" value="3"/>
</dbReference>
<keyword evidence="14" id="KW-1185">Reference proteome</keyword>
<dbReference type="SMART" id="SM00647">
    <property type="entry name" value="IBR"/>
    <property type="match status" value="2"/>
</dbReference>
<dbReference type="Pfam" id="PF19422">
    <property type="entry name" value="Ariadne"/>
    <property type="match status" value="1"/>
</dbReference>
<accession>A0A9W8DQ43</accession>
<protein>
    <recommendedName>
        <fullName evidence="2">RBR-type E3 ubiquitin transferase</fullName>
        <ecNumber evidence="2">2.3.2.31</ecNumber>
    </recommendedName>
</protein>
<dbReference type="EC" id="2.3.2.31" evidence="2"/>
<dbReference type="CDD" id="cd20356">
    <property type="entry name" value="Rcat_RBR_HHARI-like"/>
    <property type="match status" value="1"/>
</dbReference>
<dbReference type="FunFam" id="1.20.120.1750:FF:000007">
    <property type="entry name" value="RBR-type E3 ubiquitin transferase"/>
    <property type="match status" value="1"/>
</dbReference>
<evidence type="ECO:0000256" key="2">
    <source>
        <dbReference type="ARBA" id="ARBA00012251"/>
    </source>
</evidence>
<reference evidence="13" key="1">
    <citation type="submission" date="2022-07" db="EMBL/GenBank/DDBJ databases">
        <title>Phylogenomic reconstructions and comparative analyses of Kickxellomycotina fungi.</title>
        <authorList>
            <person name="Reynolds N.K."/>
            <person name="Stajich J.E."/>
            <person name="Barry K."/>
            <person name="Grigoriev I.V."/>
            <person name="Crous P."/>
            <person name="Smith M.E."/>
        </authorList>
    </citation>
    <scope>NUCLEOTIDE SEQUENCE</scope>
    <source>
        <strain evidence="13">RSA 861</strain>
    </source>
</reference>
<dbReference type="InterPro" id="IPR045840">
    <property type="entry name" value="Ariadne"/>
</dbReference>
<keyword evidence="6 9" id="KW-0863">Zinc-finger</keyword>
<dbReference type="InterPro" id="IPR013083">
    <property type="entry name" value="Znf_RING/FYVE/PHD"/>
</dbReference>
<dbReference type="PANTHER" id="PTHR11685">
    <property type="entry name" value="RBR FAMILY RING FINGER AND IBR DOMAIN-CONTAINING"/>
    <property type="match status" value="1"/>
</dbReference>
<evidence type="ECO:0000256" key="4">
    <source>
        <dbReference type="ARBA" id="ARBA00022723"/>
    </source>
</evidence>
<dbReference type="OrthoDB" id="10009520at2759"/>
<dbReference type="InterPro" id="IPR001841">
    <property type="entry name" value="Znf_RING"/>
</dbReference>
<dbReference type="Gene3D" id="1.20.120.1750">
    <property type="match status" value="1"/>
</dbReference>
<dbReference type="AlphaFoldDB" id="A0A9W8DQ43"/>
<dbReference type="Pfam" id="PF01485">
    <property type="entry name" value="IBR"/>
    <property type="match status" value="1"/>
</dbReference>